<reference evidence="4 5" key="1">
    <citation type="submission" date="2018-07" db="EMBL/GenBank/DDBJ databases">
        <title>Complete genome sequence of Psychrobacillus sp. PB01, isolated from iceberg, and comparative genome analysis of Psychrobacillus strains.</title>
        <authorList>
            <person name="Lee P.C."/>
        </authorList>
    </citation>
    <scope>NUCLEOTIDE SEQUENCE [LARGE SCALE GENOMIC DNA]</scope>
    <source>
        <strain evidence="4 5">PB01</strain>
    </source>
</reference>
<dbReference type="AlphaFoldDB" id="A0A5J6SQT0"/>
<organism evidence="4 5">
    <name type="scientific">Psychrobacillus glaciei</name>
    <dbReference type="NCBI Taxonomy" id="2283160"/>
    <lineage>
        <taxon>Bacteria</taxon>
        <taxon>Bacillati</taxon>
        <taxon>Bacillota</taxon>
        <taxon>Bacilli</taxon>
        <taxon>Bacillales</taxon>
        <taxon>Bacillaceae</taxon>
        <taxon>Psychrobacillus</taxon>
    </lineage>
</organism>
<accession>A0A5J6SQT0</accession>
<name>A0A5J6SQT0_9BACI</name>
<keyword evidence="1 2" id="KW-0732">Signal</keyword>
<evidence type="ECO:0000259" key="3">
    <source>
        <dbReference type="PROSITE" id="PS51272"/>
    </source>
</evidence>
<dbReference type="Pfam" id="PF16244">
    <property type="entry name" value="DUF4901"/>
    <property type="match status" value="2"/>
</dbReference>
<gene>
    <name evidence="4" type="ORF">PB01_16945</name>
</gene>
<keyword evidence="5" id="KW-1185">Reference proteome</keyword>
<feature type="signal peptide" evidence="2">
    <location>
        <begin position="1"/>
        <end position="27"/>
    </location>
</feature>
<evidence type="ECO:0000256" key="2">
    <source>
        <dbReference type="SAM" id="SignalP"/>
    </source>
</evidence>
<evidence type="ECO:0000313" key="5">
    <source>
        <dbReference type="Proteomes" id="UP000325517"/>
    </source>
</evidence>
<dbReference type="EMBL" id="CP031223">
    <property type="protein sequence ID" value="QFG00359.1"/>
    <property type="molecule type" value="Genomic_DNA"/>
</dbReference>
<dbReference type="Pfam" id="PF00395">
    <property type="entry name" value="SLH"/>
    <property type="match status" value="1"/>
</dbReference>
<protein>
    <recommendedName>
        <fullName evidence="3">SLH domain-containing protein</fullName>
    </recommendedName>
</protein>
<dbReference type="Proteomes" id="UP000325517">
    <property type="component" value="Chromosome"/>
</dbReference>
<dbReference type="InterPro" id="IPR001119">
    <property type="entry name" value="SLH_dom"/>
</dbReference>
<proteinExistence type="predicted"/>
<feature type="chain" id="PRO_5023936763" description="SLH domain-containing protein" evidence="2">
    <location>
        <begin position="28"/>
        <end position="746"/>
    </location>
</feature>
<sequence length="746" mass="84944">MVNLKKIGIVLTSSALSLGMFSSMANASPTMNMQPEKVQIQVAATEKNFTKNDLIKKLHELFPKKFDFLSNNDFYMNSGGRYYPDDDGALRYNLSFHKTVNGKQVSGGVTFVGEELDIDQFYYQPPVEKESLFPAKVSKEDARKIANDFVKKFLVGAEYQLETDPFNYYPSQLLSEPIRYSFSFARTKNQISIMDQRIEVTVQGNGEVVNFYQNAMQKKSFTFDDAKQLKDKDGILEKMKENLTVDLQYQVNNDYRTGDRSVQLVYQPSTKLRGVNAATGKWLTADGYSAEFPKNAKIEMLSAKQLPPKQKGITLEQAKKIAEQMLKVKSDKVKLNIDSVEETKNYDGQEVIRIQYMYQYANGGSGTSFELDKKTGEIVQYSDMTSDLLEQIGEKSKKDNPISEKDARTQAIKYLKEWAPSHLHNYAMPVDEPYFEERLGTYNFSFPRIVNGIVVMGDQLNVGIGADGSLRSLNVNYQEMEKWPSIDKAISKEDAKAILKKNLSLELNYMKSDNKKENLHYDLVYLPTFNKDSFSVLDANSGEWSSLYNGKSTSTITHPWAEEELNYLINAKVLDIKDTKNFNGDASVSKGEALKVMMNSLTYFYSNSYYNETENKSQTFKNIDPKHPLYQVIERAVDVGIIKPDNENFDLDSPIKKEELAVWYIRVLGLDQAARNSNIYKLDFADANKVKPEYAGYVALANSMGLLKTDQNNFYPDRETTYAELAVSIILLAHEISEKGNNLRYY</sequence>
<dbReference type="PROSITE" id="PS51272">
    <property type="entry name" value="SLH"/>
    <property type="match status" value="1"/>
</dbReference>
<feature type="domain" description="SLH" evidence="3">
    <location>
        <begin position="616"/>
        <end position="678"/>
    </location>
</feature>
<evidence type="ECO:0000313" key="4">
    <source>
        <dbReference type="EMBL" id="QFG00359.1"/>
    </source>
</evidence>
<dbReference type="KEGG" id="psyo:PB01_16945"/>
<evidence type="ECO:0000256" key="1">
    <source>
        <dbReference type="ARBA" id="ARBA00022729"/>
    </source>
</evidence>
<dbReference type="InterPro" id="IPR032599">
    <property type="entry name" value="YcdB/YcdC_rep_domain"/>
</dbReference>